<feature type="domain" description="FCP1 homology" evidence="2">
    <location>
        <begin position="303"/>
        <end position="465"/>
    </location>
</feature>
<gene>
    <name evidence="3" type="ORF">BDA99DRAFT_496274</name>
</gene>
<feature type="compositionally biased region" description="Gly residues" evidence="1">
    <location>
        <begin position="212"/>
        <end position="226"/>
    </location>
</feature>
<evidence type="ECO:0000313" key="3">
    <source>
        <dbReference type="EMBL" id="KAI9275714.1"/>
    </source>
</evidence>
<dbReference type="SUPFAM" id="SSF56784">
    <property type="entry name" value="HAD-like"/>
    <property type="match status" value="1"/>
</dbReference>
<feature type="compositionally biased region" description="Basic and acidic residues" evidence="1">
    <location>
        <begin position="523"/>
        <end position="545"/>
    </location>
</feature>
<dbReference type="Pfam" id="PF03031">
    <property type="entry name" value="NIF"/>
    <property type="match status" value="1"/>
</dbReference>
<accession>A0AAD5K9K4</accession>
<evidence type="ECO:0000256" key="1">
    <source>
        <dbReference type="SAM" id="MobiDB-lite"/>
    </source>
</evidence>
<dbReference type="SMART" id="SM00577">
    <property type="entry name" value="CPDc"/>
    <property type="match status" value="1"/>
</dbReference>
<dbReference type="InterPro" id="IPR023214">
    <property type="entry name" value="HAD_sf"/>
</dbReference>
<sequence>MPKYQSRSFVQDRSNHGHDRHYDHDFERRRQRRSMVQEGEYKNKNGYYRSQHYQYHPGGGRQPTNIRRHQPYSLSASPISSSSSSTSSLSSRKPSPSASLSRHHYYDTTSSHYPPYYQHHQRYYDYQNSTHDQWKMMPSYLTTHDCPTRHNDNNRYKLRSSKNSRFFSPFIFSNNNNNNNNHWNSRRSYMTNNESSIPPSHYNDGHDRGGRGRGWGGRGSRGSRGGGRGRGRGRGRGGFNPSFHHYQHHRHLPPKSYVPTPRQVKEWESFNSKERERPSVPTQEPSEAYMTLSEKPSEVLKEPVDNKKLIILDLNGTLASRTQNRQSMYVRPYQDIFLDYIFKHFKVMVWSSAQPHSVTNMCQLFGDYEKDLLRAWDRRYFSLTPAEYNRKSITLKDLEVIWDNLDEEDGTFDATNTILVDDSPAKAILQPYNSIHLCEFSHTSPTFLHYGESELLHVVRYLEELRFQSNVCHFMKKKPFKSVDPAKNQDKENEFKAYHYIFDQEGRRLHDFHPDTLIKSKKEKYDKEEGHRHHYRFDEEGEKYKDKHKHKKEDGEKNEKGKKTKDEKKDTGSSSSGEKHKHKKKEEDVSEIEHQLKSTKL</sequence>
<dbReference type="Gene3D" id="3.40.50.1000">
    <property type="entry name" value="HAD superfamily/HAD-like"/>
    <property type="match status" value="1"/>
</dbReference>
<name>A0AAD5K9K4_9FUNG</name>
<reference evidence="3" key="2">
    <citation type="submission" date="2023-02" db="EMBL/GenBank/DDBJ databases">
        <authorList>
            <consortium name="DOE Joint Genome Institute"/>
            <person name="Mondo S.J."/>
            <person name="Chang Y."/>
            <person name="Wang Y."/>
            <person name="Ahrendt S."/>
            <person name="Andreopoulos W."/>
            <person name="Barry K."/>
            <person name="Beard J."/>
            <person name="Benny G.L."/>
            <person name="Blankenship S."/>
            <person name="Bonito G."/>
            <person name="Cuomo C."/>
            <person name="Desiro A."/>
            <person name="Gervers K.A."/>
            <person name="Hundley H."/>
            <person name="Kuo A."/>
            <person name="LaButti K."/>
            <person name="Lang B.F."/>
            <person name="Lipzen A."/>
            <person name="O'Donnell K."/>
            <person name="Pangilinan J."/>
            <person name="Reynolds N."/>
            <person name="Sandor L."/>
            <person name="Smith M.W."/>
            <person name="Tsang A."/>
            <person name="Grigoriev I.V."/>
            <person name="Stajich J.E."/>
            <person name="Spatafora J.W."/>
        </authorList>
    </citation>
    <scope>NUCLEOTIDE SEQUENCE</scope>
    <source>
        <strain evidence="3">RSA 2281</strain>
    </source>
</reference>
<dbReference type="InterPro" id="IPR004274">
    <property type="entry name" value="FCP1_dom"/>
</dbReference>
<dbReference type="InterPro" id="IPR036412">
    <property type="entry name" value="HAD-like_sf"/>
</dbReference>
<evidence type="ECO:0000259" key="2">
    <source>
        <dbReference type="PROSITE" id="PS50969"/>
    </source>
</evidence>
<feature type="region of interest" description="Disordered" evidence="1">
    <location>
        <begin position="523"/>
        <end position="601"/>
    </location>
</feature>
<feature type="region of interest" description="Disordered" evidence="1">
    <location>
        <begin position="191"/>
        <end position="291"/>
    </location>
</feature>
<dbReference type="Proteomes" id="UP001209540">
    <property type="component" value="Unassembled WGS sequence"/>
</dbReference>
<dbReference type="EMBL" id="JAIXMP010000003">
    <property type="protein sequence ID" value="KAI9275714.1"/>
    <property type="molecule type" value="Genomic_DNA"/>
</dbReference>
<protein>
    <recommendedName>
        <fullName evidence="2">FCP1 homology domain-containing protein</fullName>
    </recommendedName>
</protein>
<comment type="caution">
    <text evidence="3">The sequence shown here is derived from an EMBL/GenBank/DDBJ whole genome shotgun (WGS) entry which is preliminary data.</text>
</comment>
<feature type="compositionally biased region" description="Basic and acidic residues" evidence="1">
    <location>
        <begin position="585"/>
        <end position="601"/>
    </location>
</feature>
<dbReference type="InterPro" id="IPR050365">
    <property type="entry name" value="TIM50"/>
</dbReference>
<proteinExistence type="predicted"/>
<evidence type="ECO:0000313" key="4">
    <source>
        <dbReference type="Proteomes" id="UP001209540"/>
    </source>
</evidence>
<dbReference type="AlphaFoldDB" id="A0AAD5K9K4"/>
<feature type="compositionally biased region" description="Basic and acidic residues" evidence="1">
    <location>
        <begin position="552"/>
        <end position="571"/>
    </location>
</feature>
<organism evidence="3 4">
    <name type="scientific">Phascolomyces articulosus</name>
    <dbReference type="NCBI Taxonomy" id="60185"/>
    <lineage>
        <taxon>Eukaryota</taxon>
        <taxon>Fungi</taxon>
        <taxon>Fungi incertae sedis</taxon>
        <taxon>Mucoromycota</taxon>
        <taxon>Mucoromycotina</taxon>
        <taxon>Mucoromycetes</taxon>
        <taxon>Mucorales</taxon>
        <taxon>Lichtheimiaceae</taxon>
        <taxon>Phascolomyces</taxon>
    </lineage>
</organism>
<feature type="compositionally biased region" description="Low complexity" evidence="1">
    <location>
        <begin position="73"/>
        <end position="100"/>
    </location>
</feature>
<dbReference type="PANTHER" id="PTHR12210">
    <property type="entry name" value="DULLARD PROTEIN PHOSPHATASE"/>
    <property type="match status" value="1"/>
</dbReference>
<feature type="compositionally biased region" description="Polar residues" evidence="1">
    <location>
        <begin position="1"/>
        <end position="12"/>
    </location>
</feature>
<feature type="compositionally biased region" description="Basic and acidic residues" evidence="1">
    <location>
        <begin position="263"/>
        <end position="278"/>
    </location>
</feature>
<dbReference type="PROSITE" id="PS50969">
    <property type="entry name" value="FCP1"/>
    <property type="match status" value="1"/>
</dbReference>
<keyword evidence="4" id="KW-1185">Reference proteome</keyword>
<feature type="region of interest" description="Disordered" evidence="1">
    <location>
        <begin position="1"/>
        <end position="103"/>
    </location>
</feature>
<feature type="compositionally biased region" description="Basic and acidic residues" evidence="1">
    <location>
        <begin position="13"/>
        <end position="28"/>
    </location>
</feature>
<reference evidence="3" key="1">
    <citation type="journal article" date="2022" name="IScience">
        <title>Evolution of zygomycete secretomes and the origins of terrestrial fungal ecologies.</title>
        <authorList>
            <person name="Chang Y."/>
            <person name="Wang Y."/>
            <person name="Mondo S."/>
            <person name="Ahrendt S."/>
            <person name="Andreopoulos W."/>
            <person name="Barry K."/>
            <person name="Beard J."/>
            <person name="Benny G.L."/>
            <person name="Blankenship S."/>
            <person name="Bonito G."/>
            <person name="Cuomo C."/>
            <person name="Desiro A."/>
            <person name="Gervers K.A."/>
            <person name="Hundley H."/>
            <person name="Kuo A."/>
            <person name="LaButti K."/>
            <person name="Lang B.F."/>
            <person name="Lipzen A."/>
            <person name="O'Donnell K."/>
            <person name="Pangilinan J."/>
            <person name="Reynolds N."/>
            <person name="Sandor L."/>
            <person name="Smith M.E."/>
            <person name="Tsang A."/>
            <person name="Grigoriev I.V."/>
            <person name="Stajich J.E."/>
            <person name="Spatafora J.W."/>
        </authorList>
    </citation>
    <scope>NUCLEOTIDE SEQUENCE</scope>
    <source>
        <strain evidence="3">RSA 2281</strain>
    </source>
</reference>